<evidence type="ECO:0000256" key="8">
    <source>
        <dbReference type="ARBA" id="ARBA00012016"/>
    </source>
</evidence>
<dbReference type="PIRSF" id="PIRSF006135">
    <property type="entry name" value="CobU"/>
    <property type="match status" value="1"/>
</dbReference>
<comment type="catalytic activity">
    <reaction evidence="2">
        <text>adenosylcob(III)inamide phosphate + GTP + H(+) = adenosylcob(III)inamide-GDP + diphosphate</text>
        <dbReference type="Rhea" id="RHEA:22712"/>
        <dbReference type="ChEBI" id="CHEBI:15378"/>
        <dbReference type="ChEBI" id="CHEBI:33019"/>
        <dbReference type="ChEBI" id="CHEBI:37565"/>
        <dbReference type="ChEBI" id="CHEBI:58502"/>
        <dbReference type="ChEBI" id="CHEBI:60487"/>
        <dbReference type="EC" id="2.7.7.62"/>
    </reaction>
</comment>
<keyword evidence="12 19" id="KW-0547">Nucleotide-binding</keyword>
<feature type="binding site" evidence="19">
    <location>
        <position position="63"/>
    </location>
    <ligand>
        <name>GTP</name>
        <dbReference type="ChEBI" id="CHEBI:37565"/>
    </ligand>
</feature>
<feature type="active site" description="GMP-histidine intermediate" evidence="18">
    <location>
        <position position="51"/>
    </location>
</feature>
<keyword evidence="13" id="KW-0418">Kinase</keyword>
<dbReference type="EC" id="2.7.1.156" evidence="8"/>
<evidence type="ECO:0000256" key="7">
    <source>
        <dbReference type="ARBA" id="ARBA00007490"/>
    </source>
</evidence>
<evidence type="ECO:0000256" key="18">
    <source>
        <dbReference type="PIRSR" id="PIRSR006135-1"/>
    </source>
</evidence>
<feature type="binding site" evidence="19">
    <location>
        <begin position="8"/>
        <end position="15"/>
    </location>
    <ligand>
        <name>GTP</name>
        <dbReference type="ChEBI" id="CHEBI:37565"/>
    </ligand>
</feature>
<organism evidence="20 21">
    <name type="scientific">Fimbriiglobus ruber</name>
    <dbReference type="NCBI Taxonomy" id="1908690"/>
    <lineage>
        <taxon>Bacteria</taxon>
        <taxon>Pseudomonadati</taxon>
        <taxon>Planctomycetota</taxon>
        <taxon>Planctomycetia</taxon>
        <taxon>Gemmatales</taxon>
        <taxon>Gemmataceae</taxon>
        <taxon>Fimbriiglobus</taxon>
    </lineage>
</organism>
<sequence>MNLTLITGGARAGKSTFAERLARESGGLSDVWYVATAEAGDTDMAARITAHRAKRPPDWSTLETPRHVAASLASFRAAPARVILVDCLTMLVSNVLLSQPEAAGFEVIWEAVEREVDGLLDFVKANQTLVIVVTNEVGSGVVPATRLGCIYRDLLGRANMKLAAAATDVYLVVAGIPIVVKSDTAQRQGAIA</sequence>
<evidence type="ECO:0000256" key="13">
    <source>
        <dbReference type="ARBA" id="ARBA00022777"/>
    </source>
</evidence>
<keyword evidence="21" id="KW-1185">Reference proteome</keyword>
<keyword evidence="11 20" id="KW-0808">Transferase</keyword>
<protein>
    <recommendedName>
        <fullName evidence="16">Adenosylcobinamide kinase</fullName>
        <ecNumber evidence="8">2.7.1.156</ecNumber>
        <ecNumber evidence="9">2.7.7.62</ecNumber>
    </recommendedName>
    <alternativeName>
        <fullName evidence="17">Adenosylcobinamide-phosphate guanylyltransferase</fullName>
    </alternativeName>
</protein>
<evidence type="ECO:0000256" key="9">
    <source>
        <dbReference type="ARBA" id="ARBA00012523"/>
    </source>
</evidence>
<gene>
    <name evidence="20" type="ORF">FRUB_04629</name>
</gene>
<dbReference type="EC" id="2.7.7.62" evidence="9"/>
<dbReference type="CDD" id="cd00544">
    <property type="entry name" value="CobU"/>
    <property type="match status" value="1"/>
</dbReference>
<reference evidence="21" key="1">
    <citation type="submission" date="2017-06" db="EMBL/GenBank/DDBJ databases">
        <title>Genome analysis of Fimbriiglobus ruber SP5, the first member of the order Planctomycetales with confirmed chitinolytic capability.</title>
        <authorList>
            <person name="Ravin N.V."/>
            <person name="Rakitin A.L."/>
            <person name="Ivanova A.A."/>
            <person name="Beletsky A.V."/>
            <person name="Kulichevskaya I.S."/>
            <person name="Mardanov A.V."/>
            <person name="Dedysh S.N."/>
        </authorList>
    </citation>
    <scope>NUCLEOTIDE SEQUENCE [LARGE SCALE GENOMIC DNA]</scope>
    <source>
        <strain evidence="21">SP5</strain>
    </source>
</reference>
<dbReference type="InterPro" id="IPR027417">
    <property type="entry name" value="P-loop_NTPase"/>
</dbReference>
<comment type="similarity">
    <text evidence="7">Belongs to the CobU/CobP family.</text>
</comment>
<evidence type="ECO:0000256" key="11">
    <source>
        <dbReference type="ARBA" id="ARBA00022679"/>
    </source>
</evidence>
<dbReference type="Pfam" id="PF02283">
    <property type="entry name" value="CobU"/>
    <property type="match status" value="1"/>
</dbReference>
<comment type="caution">
    <text evidence="20">The sequence shown here is derived from an EMBL/GenBank/DDBJ whole genome shotgun (WGS) entry which is preliminary data.</text>
</comment>
<dbReference type="GO" id="GO:0008820">
    <property type="term" value="F:cobinamide phosphate guanylyltransferase activity"/>
    <property type="evidence" value="ECO:0007669"/>
    <property type="project" value="UniProtKB-EC"/>
</dbReference>
<evidence type="ECO:0000256" key="5">
    <source>
        <dbReference type="ARBA" id="ARBA00004692"/>
    </source>
</evidence>
<dbReference type="Proteomes" id="UP000214646">
    <property type="component" value="Unassembled WGS sequence"/>
</dbReference>
<dbReference type="OrthoDB" id="9799422at2"/>
<name>A0A225DUI8_9BACT</name>
<dbReference type="UniPathway" id="UPA00148">
    <property type="reaction ID" value="UER00236"/>
</dbReference>
<dbReference type="AlphaFoldDB" id="A0A225DUI8"/>
<dbReference type="NCBIfam" id="NF004469">
    <property type="entry name" value="PRK05800.1"/>
    <property type="match status" value="1"/>
</dbReference>
<comment type="catalytic activity">
    <reaction evidence="3">
        <text>adenosylcob(III)inamide + GTP = adenosylcob(III)inamide phosphate + GDP + H(+)</text>
        <dbReference type="Rhea" id="RHEA:15765"/>
        <dbReference type="ChEBI" id="CHEBI:2480"/>
        <dbReference type="ChEBI" id="CHEBI:15378"/>
        <dbReference type="ChEBI" id="CHEBI:37565"/>
        <dbReference type="ChEBI" id="CHEBI:58189"/>
        <dbReference type="ChEBI" id="CHEBI:58502"/>
        <dbReference type="EC" id="2.7.1.156"/>
    </reaction>
</comment>
<dbReference type="GO" id="GO:0043752">
    <property type="term" value="F:adenosylcobinamide kinase activity"/>
    <property type="evidence" value="ECO:0007669"/>
    <property type="project" value="UniProtKB-EC"/>
</dbReference>
<dbReference type="GO" id="GO:0005524">
    <property type="term" value="F:ATP binding"/>
    <property type="evidence" value="ECO:0007669"/>
    <property type="project" value="UniProtKB-KW"/>
</dbReference>
<evidence type="ECO:0000256" key="4">
    <source>
        <dbReference type="ARBA" id="ARBA00003889"/>
    </source>
</evidence>
<evidence type="ECO:0000256" key="15">
    <source>
        <dbReference type="ARBA" id="ARBA00023134"/>
    </source>
</evidence>
<keyword evidence="20" id="KW-0548">Nucleotidyltransferase</keyword>
<evidence type="ECO:0000256" key="2">
    <source>
        <dbReference type="ARBA" id="ARBA00000711"/>
    </source>
</evidence>
<dbReference type="GO" id="GO:0005525">
    <property type="term" value="F:GTP binding"/>
    <property type="evidence" value="ECO:0007669"/>
    <property type="project" value="UniProtKB-KW"/>
</dbReference>
<dbReference type="EMBL" id="NIDE01000006">
    <property type="protein sequence ID" value="OWK41266.1"/>
    <property type="molecule type" value="Genomic_DNA"/>
</dbReference>
<proteinExistence type="inferred from homology"/>
<dbReference type="Gene3D" id="3.40.50.300">
    <property type="entry name" value="P-loop containing nucleotide triphosphate hydrolases"/>
    <property type="match status" value="1"/>
</dbReference>
<dbReference type="InterPro" id="IPR003203">
    <property type="entry name" value="CobU/CobP"/>
</dbReference>
<evidence type="ECO:0000256" key="14">
    <source>
        <dbReference type="ARBA" id="ARBA00022840"/>
    </source>
</evidence>
<evidence type="ECO:0000256" key="6">
    <source>
        <dbReference type="ARBA" id="ARBA00005159"/>
    </source>
</evidence>
<comment type="pathway">
    <text evidence="5">Cofactor biosynthesis; adenosylcobalamin biosynthesis; adenosylcobalamin from cob(II)yrinate a,c-diamide: step 6/7.</text>
</comment>
<comment type="pathway">
    <text evidence="6">Cofactor biosynthesis; adenosylcobalamin biosynthesis; adenosylcobalamin from cob(II)yrinate a,c-diamide: step 5/7.</text>
</comment>
<dbReference type="PANTHER" id="PTHR34848:SF1">
    <property type="entry name" value="BIFUNCTIONAL ADENOSYLCOBALAMIN BIOSYNTHESIS PROTEIN COBU"/>
    <property type="match status" value="1"/>
</dbReference>
<feature type="binding site" evidence="19">
    <location>
        <begin position="35"/>
        <end position="37"/>
    </location>
    <ligand>
        <name>GTP</name>
        <dbReference type="ChEBI" id="CHEBI:37565"/>
    </ligand>
</feature>
<feature type="binding site" evidence="19">
    <location>
        <begin position="52"/>
        <end position="55"/>
    </location>
    <ligand>
        <name>GTP</name>
        <dbReference type="ChEBI" id="CHEBI:37565"/>
    </ligand>
</feature>
<evidence type="ECO:0000313" key="20">
    <source>
        <dbReference type="EMBL" id="OWK41266.1"/>
    </source>
</evidence>
<comment type="function">
    <text evidence="4">Catalyzes ATP-dependent phosphorylation of adenosylcobinamide and addition of GMP to adenosylcobinamide phosphate.</text>
</comment>
<dbReference type="RefSeq" id="WP_088255731.1">
    <property type="nucleotide sequence ID" value="NZ_NIDE01000006.1"/>
</dbReference>
<comment type="catalytic activity">
    <reaction evidence="1">
        <text>adenosylcob(III)inamide + ATP = adenosylcob(III)inamide phosphate + ADP + H(+)</text>
        <dbReference type="Rhea" id="RHEA:15769"/>
        <dbReference type="ChEBI" id="CHEBI:2480"/>
        <dbReference type="ChEBI" id="CHEBI:15378"/>
        <dbReference type="ChEBI" id="CHEBI:30616"/>
        <dbReference type="ChEBI" id="CHEBI:58502"/>
        <dbReference type="ChEBI" id="CHEBI:456216"/>
        <dbReference type="EC" id="2.7.1.156"/>
    </reaction>
</comment>
<dbReference type="PANTHER" id="PTHR34848">
    <property type="match status" value="1"/>
</dbReference>
<dbReference type="SUPFAM" id="SSF52540">
    <property type="entry name" value="P-loop containing nucleoside triphosphate hydrolases"/>
    <property type="match status" value="1"/>
</dbReference>
<keyword evidence="15 19" id="KW-0342">GTP-binding</keyword>
<evidence type="ECO:0000256" key="10">
    <source>
        <dbReference type="ARBA" id="ARBA00022573"/>
    </source>
</evidence>
<evidence type="ECO:0000256" key="12">
    <source>
        <dbReference type="ARBA" id="ARBA00022741"/>
    </source>
</evidence>
<accession>A0A225DUI8</accession>
<evidence type="ECO:0000256" key="17">
    <source>
        <dbReference type="ARBA" id="ARBA00030571"/>
    </source>
</evidence>
<evidence type="ECO:0000256" key="3">
    <source>
        <dbReference type="ARBA" id="ARBA00001522"/>
    </source>
</evidence>
<evidence type="ECO:0000256" key="16">
    <source>
        <dbReference type="ARBA" id="ARBA00029570"/>
    </source>
</evidence>
<dbReference type="GO" id="GO:0009236">
    <property type="term" value="P:cobalamin biosynthetic process"/>
    <property type="evidence" value="ECO:0007669"/>
    <property type="project" value="UniProtKB-UniPathway"/>
</dbReference>
<feature type="binding site" evidence="19">
    <location>
        <position position="86"/>
    </location>
    <ligand>
        <name>GTP</name>
        <dbReference type="ChEBI" id="CHEBI:37565"/>
    </ligand>
</feature>
<keyword evidence="14" id="KW-0067">ATP-binding</keyword>
<evidence type="ECO:0000256" key="19">
    <source>
        <dbReference type="PIRSR" id="PIRSR006135-2"/>
    </source>
</evidence>
<evidence type="ECO:0000256" key="1">
    <source>
        <dbReference type="ARBA" id="ARBA00000312"/>
    </source>
</evidence>
<evidence type="ECO:0000313" key="21">
    <source>
        <dbReference type="Proteomes" id="UP000214646"/>
    </source>
</evidence>
<keyword evidence="10" id="KW-0169">Cobalamin biosynthesis</keyword>